<gene>
    <name evidence="1" type="ORF">D559_3374</name>
</gene>
<evidence type="ECO:0008006" key="3">
    <source>
        <dbReference type="Google" id="ProtNLM"/>
    </source>
</evidence>
<dbReference type="Proteomes" id="UP000023104">
    <property type="component" value="Unassembled WGS sequence"/>
</dbReference>
<evidence type="ECO:0000313" key="2">
    <source>
        <dbReference type="Proteomes" id="UP000023104"/>
    </source>
</evidence>
<comment type="caution">
    <text evidence="1">The sequence shown here is derived from an EMBL/GenBank/DDBJ whole genome shotgun (WGS) entry which is preliminary data.</text>
</comment>
<dbReference type="EMBL" id="JDTF01000004">
    <property type="protein sequence ID" value="EXX95932.1"/>
    <property type="molecule type" value="Genomic_DNA"/>
</dbReference>
<reference evidence="1 2" key="1">
    <citation type="submission" date="2014-02" db="EMBL/GenBank/DDBJ databases">
        <title>Whole Genome Sequencing Of Bordetella Holmesii, An Emerging Opportunistic Infection Of Humans.</title>
        <authorList>
            <person name="Tettelin H."/>
            <person name="Hooven T.A."/>
            <person name="Hine E."/>
            <person name="Su Q."/>
            <person name="Huard R.C."/>
            <person name="Della-Latta P."/>
            <person name="Daugherty S.C."/>
            <person name="Agrawal S."/>
            <person name="Sengamalay N."/>
            <person name="Tallon L.J."/>
            <person name="Sadzewicz L."/>
            <person name="Whittier S."/>
            <person name="Fraser C.M."/>
            <person name="Ratner A.J."/>
        </authorList>
    </citation>
    <scope>NUCLEOTIDE SEQUENCE [LARGE SCALE GENOMIC DNA]</scope>
    <source>
        <strain evidence="1 2">1058</strain>
    </source>
</reference>
<name>A0ABN0S2X9_9BORD</name>
<organism evidence="1 2">
    <name type="scientific">Bordetella holmesii 1058</name>
    <dbReference type="NCBI Taxonomy" id="1247648"/>
    <lineage>
        <taxon>Bacteria</taxon>
        <taxon>Pseudomonadati</taxon>
        <taxon>Pseudomonadota</taxon>
        <taxon>Betaproteobacteria</taxon>
        <taxon>Burkholderiales</taxon>
        <taxon>Alcaligenaceae</taxon>
        <taxon>Bordetella</taxon>
    </lineage>
</organism>
<keyword evidence="2" id="KW-1185">Reference proteome</keyword>
<protein>
    <recommendedName>
        <fullName evidence="3">N-acetyltransferase YedL</fullName>
    </recommendedName>
</protein>
<accession>A0ABN0S2X9</accession>
<evidence type="ECO:0000313" key="1">
    <source>
        <dbReference type="EMBL" id="EXX95932.1"/>
    </source>
</evidence>
<sequence>MTHTAVGSQVDQTLDRELYFTTQVAFDSEHPEVFTDAFQLSVGQIFDLFGNGHTSSFANFAGARTTDAKNGGQADLGVLLRRNVNASNTGHDCSLI</sequence>
<proteinExistence type="predicted"/>